<feature type="coiled-coil region" evidence="1">
    <location>
        <begin position="27"/>
        <end position="61"/>
    </location>
</feature>
<keyword evidence="3" id="KW-1133">Transmembrane helix</keyword>
<evidence type="ECO:0000256" key="1">
    <source>
        <dbReference type="SAM" id="Coils"/>
    </source>
</evidence>
<feature type="region of interest" description="Disordered" evidence="2">
    <location>
        <begin position="141"/>
        <end position="171"/>
    </location>
</feature>
<name>A0ABY5PCE9_9ACTN</name>
<keyword evidence="5" id="KW-1185">Reference proteome</keyword>
<gene>
    <name evidence="4" type="ORF">LRS13_15860</name>
</gene>
<accession>A0ABY5PCE9</accession>
<keyword evidence="3" id="KW-0472">Membrane</keyword>
<feature type="transmembrane region" description="Helical" evidence="3">
    <location>
        <begin position="6"/>
        <end position="27"/>
    </location>
</feature>
<evidence type="ECO:0008006" key="6">
    <source>
        <dbReference type="Google" id="ProtNLM"/>
    </source>
</evidence>
<evidence type="ECO:0000256" key="2">
    <source>
        <dbReference type="SAM" id="MobiDB-lite"/>
    </source>
</evidence>
<proteinExistence type="predicted"/>
<sequence>MDWWSSLSVEVLGGVATAVALAVVLGLSRARSDIDGHDTQVADLQEDLRRWLRDRDRLATTEASKAKGELASRGQLYSGAMTRALIRPRRDALHEWRDEATRKRRAYRAIADAEGWAHSIVRASGRPLPRLTLDDEQRGILAGWRAPVQPPGDETMAPSPVDDPTAPQPRT</sequence>
<dbReference type="Proteomes" id="UP001058860">
    <property type="component" value="Chromosome"/>
</dbReference>
<dbReference type="EMBL" id="CP088295">
    <property type="protein sequence ID" value="UUY02185.1"/>
    <property type="molecule type" value="Genomic_DNA"/>
</dbReference>
<organism evidence="4 5">
    <name type="scientific">Svornostia abyssi</name>
    <dbReference type="NCBI Taxonomy" id="2898438"/>
    <lineage>
        <taxon>Bacteria</taxon>
        <taxon>Bacillati</taxon>
        <taxon>Actinomycetota</taxon>
        <taxon>Thermoleophilia</taxon>
        <taxon>Solirubrobacterales</taxon>
        <taxon>Baekduiaceae</taxon>
        <taxon>Svornostia</taxon>
    </lineage>
</organism>
<evidence type="ECO:0000256" key="3">
    <source>
        <dbReference type="SAM" id="Phobius"/>
    </source>
</evidence>
<evidence type="ECO:0000313" key="5">
    <source>
        <dbReference type="Proteomes" id="UP001058860"/>
    </source>
</evidence>
<dbReference type="RefSeq" id="WP_353862718.1">
    <property type="nucleotide sequence ID" value="NZ_CP088295.1"/>
</dbReference>
<keyword evidence="3" id="KW-0812">Transmembrane</keyword>
<evidence type="ECO:0000313" key="4">
    <source>
        <dbReference type="EMBL" id="UUY02185.1"/>
    </source>
</evidence>
<reference evidence="5" key="1">
    <citation type="submission" date="2021-11" db="EMBL/GenBank/DDBJ databases">
        <title>Cultivation dependent microbiological survey of springs from the worlds oldest radium mine currently devoted to the extraction of radon-saturated water.</title>
        <authorList>
            <person name="Kapinusova G."/>
            <person name="Smrhova T."/>
            <person name="Strejcek M."/>
            <person name="Suman J."/>
            <person name="Jani K."/>
            <person name="Pajer P."/>
            <person name="Uhlik O."/>
        </authorList>
    </citation>
    <scope>NUCLEOTIDE SEQUENCE [LARGE SCALE GENOMIC DNA]</scope>
    <source>
        <strain evidence="5">J379</strain>
    </source>
</reference>
<keyword evidence="1" id="KW-0175">Coiled coil</keyword>
<protein>
    <recommendedName>
        <fullName evidence="6">Secreted protein</fullName>
    </recommendedName>
</protein>